<reference evidence="8" key="2">
    <citation type="submission" date="2025-08" db="UniProtKB">
        <authorList>
            <consortium name="RefSeq"/>
        </authorList>
    </citation>
    <scope>IDENTIFICATION</scope>
    <source>
        <tissue evidence="8">Blood</tissue>
    </source>
</reference>
<comment type="subcellular location">
    <subcellularLocation>
        <location evidence="1">Secreted</location>
    </subcellularLocation>
</comment>
<reference evidence="7" key="1">
    <citation type="journal article" date="2016" name="Nat. Commun.">
        <title>The channel catfish genome sequence provides insights into the evolution of scale formation in teleosts.</title>
        <authorList>
            <person name="Liu Z."/>
            <person name="Liu S."/>
            <person name="Yao J."/>
            <person name="Bao L."/>
            <person name="Zhang J."/>
            <person name="Li Y."/>
            <person name="Jiang C."/>
            <person name="Sun L."/>
            <person name="Wang R."/>
            <person name="Zhang Y."/>
            <person name="Zhou T."/>
            <person name="Zeng Q."/>
            <person name="Fu Q."/>
            <person name="Gao S."/>
            <person name="Li N."/>
            <person name="Koren S."/>
            <person name="Jiang Y."/>
            <person name="Zimin A."/>
            <person name="Xu P."/>
            <person name="Phillippy A.M."/>
            <person name="Geng X."/>
            <person name="Song L."/>
            <person name="Sun F."/>
            <person name="Li C."/>
            <person name="Wang X."/>
            <person name="Chen A."/>
            <person name="Jin Y."/>
            <person name="Yuan Z."/>
            <person name="Yang Y."/>
            <person name="Tan S."/>
            <person name="Peatman E."/>
            <person name="Lu J."/>
            <person name="Qin Z."/>
            <person name="Dunham R."/>
            <person name="Li Z."/>
            <person name="Sonstegard T."/>
            <person name="Feng J."/>
            <person name="Danzmann R.G."/>
            <person name="Schroeder S."/>
            <person name="Scheffler B."/>
            <person name="Duke M.V."/>
            <person name="Ballard L."/>
            <person name="Kucuktas H."/>
            <person name="Kaltenboeck L."/>
            <person name="Liu H."/>
            <person name="Armbruster J."/>
            <person name="Xie Y."/>
            <person name="Kirby M.L."/>
            <person name="Tian Y."/>
            <person name="Flanagan M.E."/>
            <person name="Mu W."/>
            <person name="Waldbieser G.C."/>
        </authorList>
    </citation>
    <scope>NUCLEOTIDE SEQUENCE [LARGE SCALE GENOMIC DNA]</scope>
    <source>
        <strain evidence="7">SDA103</strain>
    </source>
</reference>
<dbReference type="AlphaFoldDB" id="A0A9F7TFY9"/>
<dbReference type="GO" id="GO:0005615">
    <property type="term" value="C:extracellular space"/>
    <property type="evidence" value="ECO:0007669"/>
    <property type="project" value="UniProtKB-KW"/>
</dbReference>
<evidence type="ECO:0000313" key="8">
    <source>
        <dbReference type="RefSeq" id="XP_053531466.1"/>
    </source>
</evidence>
<dbReference type="KEGG" id="ipu:128629111"/>
<keyword evidence="7" id="KW-1185">Reference proteome</keyword>
<sequence>MLITRYFFLWLLICPAVFSRCSNNQQQKRTREIIQKLCGLGEMRPVRCKSEAEDMKVQSPKFPKQEESRLLVLEMSYRIVSELLMKNASTEWKSSELQQLRDLLGHQRQFYTTCFPVASSTHAEVENWSAFWSSLSDFLSEKSFSACAWESARPVILQVMRGFYRSTTKSPKPIRSC</sequence>
<keyword evidence="2" id="KW-0202">Cytokine</keyword>
<keyword evidence="6" id="KW-0732">Signal</keyword>
<dbReference type="GeneID" id="128629111"/>
<evidence type="ECO:0000256" key="3">
    <source>
        <dbReference type="ARBA" id="ARBA00022525"/>
    </source>
</evidence>
<evidence type="ECO:0000256" key="1">
    <source>
        <dbReference type="ARBA" id="ARBA00004613"/>
    </source>
</evidence>
<gene>
    <name evidence="8" type="primary">LOC128629111</name>
</gene>
<evidence type="ECO:0000256" key="5">
    <source>
        <dbReference type="ARBA" id="ARBA00023157"/>
    </source>
</evidence>
<evidence type="ECO:0000313" key="7">
    <source>
        <dbReference type="Proteomes" id="UP000221080"/>
    </source>
</evidence>
<keyword evidence="4" id="KW-0051">Antiviral defense</keyword>
<feature type="signal peptide" evidence="6">
    <location>
        <begin position="1"/>
        <end position="19"/>
    </location>
</feature>
<dbReference type="Proteomes" id="UP000221080">
    <property type="component" value="Chromosome 24"/>
</dbReference>
<dbReference type="GO" id="GO:0051607">
    <property type="term" value="P:defense response to virus"/>
    <property type="evidence" value="ECO:0007669"/>
    <property type="project" value="UniProtKB-KW"/>
</dbReference>
<name>A0A9F7TFY9_ICTPU</name>
<dbReference type="InterPro" id="IPR009079">
    <property type="entry name" value="4_helix_cytokine-like_core"/>
</dbReference>
<dbReference type="Gene3D" id="1.20.1250.10">
    <property type="match status" value="1"/>
</dbReference>
<evidence type="ECO:0000256" key="2">
    <source>
        <dbReference type="ARBA" id="ARBA00022514"/>
    </source>
</evidence>
<keyword evidence="3" id="KW-0964">Secreted</keyword>
<dbReference type="RefSeq" id="XP_053531466.1">
    <property type="nucleotide sequence ID" value="XM_053675491.1"/>
</dbReference>
<dbReference type="Pfam" id="PF00143">
    <property type="entry name" value="Interferon"/>
    <property type="match status" value="1"/>
</dbReference>
<dbReference type="InterPro" id="IPR000471">
    <property type="entry name" value="Interferon_alpha/beta/delta"/>
</dbReference>
<feature type="chain" id="PRO_5039944866" evidence="6">
    <location>
        <begin position="20"/>
        <end position="177"/>
    </location>
</feature>
<protein>
    <submittedName>
        <fullName evidence="8">Interferon tau</fullName>
    </submittedName>
</protein>
<dbReference type="OrthoDB" id="8719306at2759"/>
<dbReference type="GO" id="GO:0005125">
    <property type="term" value="F:cytokine activity"/>
    <property type="evidence" value="ECO:0007669"/>
    <property type="project" value="UniProtKB-KW"/>
</dbReference>
<evidence type="ECO:0000256" key="4">
    <source>
        <dbReference type="ARBA" id="ARBA00023118"/>
    </source>
</evidence>
<organism evidence="7 8">
    <name type="scientific">Ictalurus punctatus</name>
    <name type="common">Channel catfish</name>
    <name type="synonym">Silurus punctatus</name>
    <dbReference type="NCBI Taxonomy" id="7998"/>
    <lineage>
        <taxon>Eukaryota</taxon>
        <taxon>Metazoa</taxon>
        <taxon>Chordata</taxon>
        <taxon>Craniata</taxon>
        <taxon>Vertebrata</taxon>
        <taxon>Euteleostomi</taxon>
        <taxon>Actinopterygii</taxon>
        <taxon>Neopterygii</taxon>
        <taxon>Teleostei</taxon>
        <taxon>Ostariophysi</taxon>
        <taxon>Siluriformes</taxon>
        <taxon>Ictaluridae</taxon>
        <taxon>Ictalurus</taxon>
    </lineage>
</organism>
<evidence type="ECO:0000256" key="6">
    <source>
        <dbReference type="SAM" id="SignalP"/>
    </source>
</evidence>
<dbReference type="SUPFAM" id="SSF47266">
    <property type="entry name" value="4-helical cytokines"/>
    <property type="match status" value="1"/>
</dbReference>
<dbReference type="GO" id="GO:0005126">
    <property type="term" value="F:cytokine receptor binding"/>
    <property type="evidence" value="ECO:0007669"/>
    <property type="project" value="InterPro"/>
</dbReference>
<proteinExistence type="predicted"/>
<keyword evidence="5" id="KW-1015">Disulfide bond</keyword>
<accession>A0A9F7TFY9</accession>